<evidence type="ECO:0000256" key="1">
    <source>
        <dbReference type="SAM" id="Coils"/>
    </source>
</evidence>
<feature type="coiled-coil region" evidence="1">
    <location>
        <begin position="61"/>
        <end position="112"/>
    </location>
</feature>
<feature type="compositionally biased region" description="Basic and acidic residues" evidence="2">
    <location>
        <begin position="325"/>
        <end position="336"/>
    </location>
</feature>
<evidence type="ECO:0000256" key="2">
    <source>
        <dbReference type="SAM" id="MobiDB-lite"/>
    </source>
</evidence>
<protein>
    <submittedName>
        <fullName evidence="3">Uncharacterized protein</fullName>
    </submittedName>
</protein>
<accession>A0A2L2YNB5</accession>
<proteinExistence type="evidence at transcript level"/>
<sequence>MEEKSHEVDNLRTSLTKAEEDLNWQKQSTFNVLKLLQDTEAKYNQDRLAKETEIISYKRQIEKLEFDTKMLKCEVENLEKLESENVKLKEDIENLKLEIADLVRKNDELKSGMRTFGEMCVETTLDTCVEEKMQNAAVYTKEDYPKRSEIQRKNCGSVPSKTYNGNDNESSLFVKNKKHEQPVNENIMPMPHDDKKWDIKSSGRLEQVYDQKAKICDKRVIDPKPRARDLDSSGSECLELVYDEKSHEPIGLSTTGTKLGKNKLSATSNAEPKLLPFKTKRKREVQNVTQEDMVRRKFGLPPRKKMDNFHESPSLKPQLSKNLGKHHDFSNAKVRLENSPWRLTTDSPAPAQRKFFTKRSEERNTHKSSDTRKPWF</sequence>
<name>A0A2L2YNB5_PARTP</name>
<keyword evidence="1" id="KW-0175">Coiled coil</keyword>
<reference evidence="3" key="1">
    <citation type="journal article" date="2016" name="Mol. Ecol. Resour.">
        <title>Evaluation of the impact of RNA preservation methods of spiders for de novo transcriptome assembly.</title>
        <authorList>
            <person name="Kono N."/>
            <person name="Nakamura H."/>
            <person name="Ito Y."/>
            <person name="Tomita M."/>
            <person name="Arakawa K."/>
        </authorList>
    </citation>
    <scope>NUCLEOTIDE SEQUENCE</scope>
    <source>
        <tissue evidence="3">Whole body</tissue>
    </source>
</reference>
<dbReference type="AlphaFoldDB" id="A0A2L2YNB5"/>
<feature type="compositionally biased region" description="Basic and acidic residues" evidence="2">
    <location>
        <begin position="358"/>
        <end position="376"/>
    </location>
</feature>
<feature type="region of interest" description="Disordered" evidence="2">
    <location>
        <begin position="295"/>
        <end position="376"/>
    </location>
</feature>
<organism evidence="3">
    <name type="scientific">Parasteatoda tepidariorum</name>
    <name type="common">Common house spider</name>
    <name type="synonym">Achaearanea tepidariorum</name>
    <dbReference type="NCBI Taxonomy" id="114398"/>
    <lineage>
        <taxon>Eukaryota</taxon>
        <taxon>Metazoa</taxon>
        <taxon>Ecdysozoa</taxon>
        <taxon>Arthropoda</taxon>
        <taxon>Chelicerata</taxon>
        <taxon>Arachnida</taxon>
        <taxon>Araneae</taxon>
        <taxon>Araneomorphae</taxon>
        <taxon>Entelegynae</taxon>
        <taxon>Araneoidea</taxon>
        <taxon>Theridiidae</taxon>
        <taxon>Parasteatoda</taxon>
    </lineage>
</organism>
<dbReference type="EMBL" id="IAAA01036945">
    <property type="protein sequence ID" value="LAA09497.1"/>
    <property type="molecule type" value="mRNA"/>
</dbReference>
<evidence type="ECO:0000313" key="3">
    <source>
        <dbReference type="EMBL" id="LAA09497.1"/>
    </source>
</evidence>